<dbReference type="GO" id="GO:0006749">
    <property type="term" value="P:glutathione metabolic process"/>
    <property type="evidence" value="ECO:0007669"/>
    <property type="project" value="InterPro"/>
</dbReference>
<dbReference type="RefSeq" id="WP_218171597.1">
    <property type="nucleotide sequence ID" value="NZ_FONR01000027.1"/>
</dbReference>
<organism evidence="3 4">
    <name type="scientific">Streptomyces mirabilis</name>
    <dbReference type="NCBI Taxonomy" id="68239"/>
    <lineage>
        <taxon>Bacteria</taxon>
        <taxon>Bacillati</taxon>
        <taxon>Actinomycetota</taxon>
        <taxon>Actinomycetes</taxon>
        <taxon>Kitasatosporales</taxon>
        <taxon>Streptomycetaceae</taxon>
        <taxon>Streptomyces</taxon>
    </lineage>
</organism>
<dbReference type="SMART" id="SM00849">
    <property type="entry name" value="Lactamase_B"/>
    <property type="match status" value="1"/>
</dbReference>
<gene>
    <name evidence="3" type="ORF">SAMN02787118_12780</name>
</gene>
<dbReference type="InterPro" id="IPR044528">
    <property type="entry name" value="POD-like_MBL-fold"/>
</dbReference>
<dbReference type="Proteomes" id="UP000181942">
    <property type="component" value="Unassembled WGS sequence"/>
</dbReference>
<keyword evidence="1" id="KW-0479">Metal-binding</keyword>
<dbReference type="InterPro" id="IPR051682">
    <property type="entry name" value="Mito_Persulfide_Diox"/>
</dbReference>
<evidence type="ECO:0000313" key="4">
    <source>
        <dbReference type="Proteomes" id="UP000181942"/>
    </source>
</evidence>
<dbReference type="GO" id="GO:0070813">
    <property type="term" value="P:hydrogen sulfide metabolic process"/>
    <property type="evidence" value="ECO:0007669"/>
    <property type="project" value="TreeGrafter"/>
</dbReference>
<dbReference type="CDD" id="cd07724">
    <property type="entry name" value="POD-like_MBL-fold"/>
    <property type="match status" value="1"/>
</dbReference>
<dbReference type="GO" id="GO:0050313">
    <property type="term" value="F:sulfur dioxygenase activity"/>
    <property type="evidence" value="ECO:0007669"/>
    <property type="project" value="InterPro"/>
</dbReference>
<sequence length="282" mass="29344">MGFADDHLIPLVDEGLGNSAYLVDLGDGRALAVDASRDLRALRAAAERRGLTVAFAADTHLHADFLTGALRLAADDGPTVLASAAGHRAFPHTALADGDEVDLGGLTLRALATPGHTDEHLSFLLLDGTRELGVFTGGSLLVGSAARTDLLGTDRAEELARAPYRSLRRPTQLPDATAVWPTHGAGSFCSAPPGAERTTTIGAQKRANALLSAPDEDTFVRELLGSLGSYPACFDRLAEANRRGAMTAASLLQRAGHHGLAVLEGCPADWAKATGRTLQEGA</sequence>
<dbReference type="SUPFAM" id="SSF56281">
    <property type="entry name" value="Metallo-hydrolase/oxidoreductase"/>
    <property type="match status" value="1"/>
</dbReference>
<evidence type="ECO:0000259" key="2">
    <source>
        <dbReference type="SMART" id="SM00849"/>
    </source>
</evidence>
<accession>A0A1I2UBE2</accession>
<dbReference type="AlphaFoldDB" id="A0A1I2UBE2"/>
<evidence type="ECO:0000313" key="3">
    <source>
        <dbReference type="EMBL" id="SFG74368.1"/>
    </source>
</evidence>
<name>A0A1I2UBE2_9ACTN</name>
<reference evidence="3 4" key="1">
    <citation type="submission" date="2016-10" db="EMBL/GenBank/DDBJ databases">
        <authorList>
            <person name="de Groot N.N."/>
        </authorList>
    </citation>
    <scope>NUCLEOTIDE SEQUENCE [LARGE SCALE GENOMIC DNA]</scope>
    <source>
        <strain evidence="3 4">OK461</strain>
    </source>
</reference>
<feature type="domain" description="Metallo-beta-lactamase" evidence="2">
    <location>
        <begin position="17"/>
        <end position="183"/>
    </location>
</feature>
<dbReference type="PANTHER" id="PTHR43084:SF1">
    <property type="entry name" value="PERSULFIDE DIOXYGENASE ETHE1, MITOCHONDRIAL"/>
    <property type="match status" value="1"/>
</dbReference>
<dbReference type="Gene3D" id="3.60.15.10">
    <property type="entry name" value="Ribonuclease Z/Hydroxyacylglutathione hydrolase-like"/>
    <property type="match status" value="1"/>
</dbReference>
<protein>
    <submittedName>
        <fullName evidence="3">Glyoxylase, beta-lactamase superfamily II</fullName>
    </submittedName>
</protein>
<dbReference type="InterPro" id="IPR001279">
    <property type="entry name" value="Metallo-B-lactamas"/>
</dbReference>
<evidence type="ECO:0000256" key="1">
    <source>
        <dbReference type="ARBA" id="ARBA00022723"/>
    </source>
</evidence>
<dbReference type="PANTHER" id="PTHR43084">
    <property type="entry name" value="PERSULFIDE DIOXYGENASE ETHE1"/>
    <property type="match status" value="1"/>
</dbReference>
<proteinExistence type="predicted"/>
<dbReference type="GO" id="GO:0046872">
    <property type="term" value="F:metal ion binding"/>
    <property type="evidence" value="ECO:0007669"/>
    <property type="project" value="UniProtKB-KW"/>
</dbReference>
<dbReference type="EMBL" id="FONR01000027">
    <property type="protein sequence ID" value="SFG74368.1"/>
    <property type="molecule type" value="Genomic_DNA"/>
</dbReference>
<dbReference type="InterPro" id="IPR036866">
    <property type="entry name" value="RibonucZ/Hydroxyglut_hydro"/>
</dbReference>